<dbReference type="Pfam" id="PF02452">
    <property type="entry name" value="PemK_toxin"/>
    <property type="match status" value="1"/>
</dbReference>
<protein>
    <submittedName>
        <fullName evidence="1">Type II toxin-antitoxin system PemK/MazF family toxin</fullName>
    </submittedName>
</protein>
<dbReference type="EMBL" id="JAXBLV010000235">
    <property type="protein sequence ID" value="MDY3563326.1"/>
    <property type="molecule type" value="Genomic_DNA"/>
</dbReference>
<name>A0ABU5F7L5_9BACT</name>
<dbReference type="InterPro" id="IPR003477">
    <property type="entry name" value="PemK-like"/>
</dbReference>
<organism evidence="1 2">
    <name type="scientific">Gemmata algarum</name>
    <dbReference type="NCBI Taxonomy" id="2975278"/>
    <lineage>
        <taxon>Bacteria</taxon>
        <taxon>Pseudomonadati</taxon>
        <taxon>Planctomycetota</taxon>
        <taxon>Planctomycetia</taxon>
        <taxon>Gemmatales</taxon>
        <taxon>Gemmataceae</taxon>
        <taxon>Gemmata</taxon>
    </lineage>
</organism>
<sequence length="136" mass="14586">MSSPLQQGRIVWVELLDPQGRNPKRRPAVVLTPTAEIEPGGEIVVAALSTQLDQSPADVSVELPWHRDGHPRTKLNRRAVVVCTWLVRLPVASVGPNDLGGTVPFAPMARILEIVAALRTGRAAPPPEPPATESDS</sequence>
<reference evidence="2" key="1">
    <citation type="journal article" date="2023" name="Mar. Drugs">
        <title>Gemmata algarum, a Novel Planctomycete Isolated from an Algal Mat, Displays Antimicrobial Activity.</title>
        <authorList>
            <person name="Kumar G."/>
            <person name="Kallscheuer N."/>
            <person name="Kashif M."/>
            <person name="Ahamad S."/>
            <person name="Jagadeeshwari U."/>
            <person name="Pannikurungottu S."/>
            <person name="Haufschild T."/>
            <person name="Kabuu M."/>
            <person name="Sasikala C."/>
            <person name="Jogler C."/>
            <person name="Ramana C."/>
        </authorList>
    </citation>
    <scope>NUCLEOTIDE SEQUENCE [LARGE SCALE GENOMIC DNA]</scope>
    <source>
        <strain evidence="2">JC673</strain>
    </source>
</reference>
<comment type="caution">
    <text evidence="1">The sequence shown here is derived from an EMBL/GenBank/DDBJ whole genome shotgun (WGS) entry which is preliminary data.</text>
</comment>
<dbReference type="Proteomes" id="UP001272242">
    <property type="component" value="Unassembled WGS sequence"/>
</dbReference>
<keyword evidence="2" id="KW-1185">Reference proteome</keyword>
<dbReference type="RefSeq" id="WP_320689544.1">
    <property type="nucleotide sequence ID" value="NZ_JAXBLV010000235.1"/>
</dbReference>
<gene>
    <name evidence="1" type="ORF">R5W23_004827</name>
</gene>
<evidence type="ECO:0000313" key="1">
    <source>
        <dbReference type="EMBL" id="MDY3563326.1"/>
    </source>
</evidence>
<dbReference type="SUPFAM" id="SSF50118">
    <property type="entry name" value="Cell growth inhibitor/plasmid maintenance toxic component"/>
    <property type="match status" value="1"/>
</dbReference>
<accession>A0ABU5F7L5</accession>
<evidence type="ECO:0000313" key="2">
    <source>
        <dbReference type="Proteomes" id="UP001272242"/>
    </source>
</evidence>
<dbReference type="InterPro" id="IPR011067">
    <property type="entry name" value="Plasmid_toxin/cell-grow_inhib"/>
</dbReference>
<dbReference type="Gene3D" id="2.30.30.110">
    <property type="match status" value="1"/>
</dbReference>
<proteinExistence type="predicted"/>